<evidence type="ECO:0000256" key="1">
    <source>
        <dbReference type="PROSITE-ProRule" id="PRU00175"/>
    </source>
</evidence>
<dbReference type="SUPFAM" id="SSF57850">
    <property type="entry name" value="RING/U-box"/>
    <property type="match status" value="1"/>
</dbReference>
<keyword evidence="1" id="KW-0862">Zinc</keyword>
<reference evidence="5" key="1">
    <citation type="journal article" date="2013" name="Science">
        <title>The Amborella genome and the evolution of flowering plants.</title>
        <authorList>
            <consortium name="Amborella Genome Project"/>
        </authorList>
    </citation>
    <scope>NUCLEOTIDE SEQUENCE [LARGE SCALE GENOMIC DNA]</scope>
</reference>
<dbReference type="PANTHER" id="PTHR46592:SF14">
    <property type="entry name" value="RING-TYPE DOMAIN-CONTAINING PROTEIN"/>
    <property type="match status" value="1"/>
</dbReference>
<dbReference type="Pfam" id="PF13639">
    <property type="entry name" value="zf-RING_2"/>
    <property type="match status" value="1"/>
</dbReference>
<dbReference type="EMBL" id="KI395058">
    <property type="protein sequence ID" value="ERM99091.1"/>
    <property type="molecule type" value="Genomic_DNA"/>
</dbReference>
<dbReference type="InterPro" id="IPR013083">
    <property type="entry name" value="Znf_RING/FYVE/PHD"/>
</dbReference>
<dbReference type="PANTHER" id="PTHR46592">
    <property type="entry name" value="RING-H2 FINGER PROTEIN ATL67"/>
    <property type="match status" value="1"/>
</dbReference>
<dbReference type="GO" id="GO:0016740">
    <property type="term" value="F:transferase activity"/>
    <property type="evidence" value="ECO:0007669"/>
    <property type="project" value="InterPro"/>
</dbReference>
<keyword evidence="1" id="KW-0863">Zinc-finger</keyword>
<dbReference type="InterPro" id="IPR001841">
    <property type="entry name" value="Znf_RING"/>
</dbReference>
<evidence type="ECO:0000313" key="5">
    <source>
        <dbReference type="Proteomes" id="UP000017836"/>
    </source>
</evidence>
<accession>W1NQA5</accession>
<evidence type="ECO:0000259" key="3">
    <source>
        <dbReference type="PROSITE" id="PS50089"/>
    </source>
</evidence>
<dbReference type="GO" id="GO:0008270">
    <property type="term" value="F:zinc ion binding"/>
    <property type="evidence" value="ECO:0007669"/>
    <property type="project" value="UniProtKB-KW"/>
</dbReference>
<dbReference type="Proteomes" id="UP000017836">
    <property type="component" value="Unassembled WGS sequence"/>
</dbReference>
<dbReference type="eggNOG" id="KOG0800">
    <property type="taxonomic scope" value="Eukaryota"/>
</dbReference>
<dbReference type="Gramene" id="ERM99091">
    <property type="protein sequence ID" value="ERM99091"/>
    <property type="gene ID" value="AMTR_s00101p00120240"/>
</dbReference>
<proteinExistence type="predicted"/>
<dbReference type="PROSITE" id="PS50089">
    <property type="entry name" value="ZF_RING_2"/>
    <property type="match status" value="1"/>
</dbReference>
<keyword evidence="2" id="KW-0472">Membrane</keyword>
<dbReference type="OMA" id="CICLMEY"/>
<dbReference type="HOGENOM" id="CLU_013137_15_4_1"/>
<dbReference type="GO" id="GO:0016567">
    <property type="term" value="P:protein ubiquitination"/>
    <property type="evidence" value="ECO:0007669"/>
    <property type="project" value="InterPro"/>
</dbReference>
<gene>
    <name evidence="4" type="ORF">AMTR_s00101p00120240</name>
</gene>
<feature type="transmembrane region" description="Helical" evidence="2">
    <location>
        <begin position="20"/>
        <end position="43"/>
    </location>
</feature>
<dbReference type="AlphaFoldDB" id="W1NQA5"/>
<evidence type="ECO:0000256" key="2">
    <source>
        <dbReference type="SAM" id="Phobius"/>
    </source>
</evidence>
<name>W1NQA5_AMBTC</name>
<protein>
    <recommendedName>
        <fullName evidence="3">RING-type domain-containing protein</fullName>
    </recommendedName>
</protein>
<keyword evidence="1" id="KW-0479">Metal-binding</keyword>
<dbReference type="OrthoDB" id="8062037at2759"/>
<keyword evidence="5" id="KW-1185">Reference proteome</keyword>
<feature type="domain" description="RING-type" evidence="3">
    <location>
        <begin position="104"/>
        <end position="146"/>
    </location>
</feature>
<keyword evidence="2" id="KW-0812">Transmembrane</keyword>
<keyword evidence="2" id="KW-1133">Transmembrane helix</keyword>
<dbReference type="SMART" id="SM00184">
    <property type="entry name" value="RING"/>
    <property type="match status" value="1"/>
</dbReference>
<sequence length="172" mass="18757">MVWNSSLPITETTTKVGLGYGIAIAVGLLVLVSTIMLASYACVKVKGRSSRNTADSSFQATVPDFLTPENHFIMTGLDEQSISGFPRVVFRRAQDIPRPVNDGCPICLGEFRKGEVIRWVPDCLHCFHVSCIDGWLRLNGSCPVCRNSPIPSPIPTPIPTPLSELVPLAVHR</sequence>
<evidence type="ECO:0000313" key="4">
    <source>
        <dbReference type="EMBL" id="ERM99091.1"/>
    </source>
</evidence>
<dbReference type="Gene3D" id="3.30.40.10">
    <property type="entry name" value="Zinc/RING finger domain, C3HC4 (zinc finger)"/>
    <property type="match status" value="1"/>
</dbReference>
<organism evidence="4 5">
    <name type="scientific">Amborella trichopoda</name>
    <dbReference type="NCBI Taxonomy" id="13333"/>
    <lineage>
        <taxon>Eukaryota</taxon>
        <taxon>Viridiplantae</taxon>
        <taxon>Streptophyta</taxon>
        <taxon>Embryophyta</taxon>
        <taxon>Tracheophyta</taxon>
        <taxon>Spermatophyta</taxon>
        <taxon>Magnoliopsida</taxon>
        <taxon>Amborellales</taxon>
        <taxon>Amborellaceae</taxon>
        <taxon>Amborella</taxon>
    </lineage>
</organism>
<dbReference type="InterPro" id="IPR044289">
    <property type="entry name" value="ATL67-70"/>
</dbReference>